<dbReference type="Pfam" id="PF09459">
    <property type="entry name" value="EB_dh"/>
    <property type="match status" value="1"/>
</dbReference>
<dbReference type="OrthoDB" id="5337932at2"/>
<feature type="domain" description="Cytochrome c-552/DMSO reductase-like haem-binding" evidence="7">
    <location>
        <begin position="199"/>
        <end position="491"/>
    </location>
</feature>
<dbReference type="GO" id="GO:0022904">
    <property type="term" value="P:respiratory electron transport chain"/>
    <property type="evidence" value="ECO:0007669"/>
    <property type="project" value="InterPro"/>
</dbReference>
<dbReference type="InterPro" id="IPR016174">
    <property type="entry name" value="Di-haem_cyt_TM"/>
</dbReference>
<keyword evidence="2" id="KW-0349">Heme</keyword>
<evidence type="ECO:0000256" key="6">
    <source>
        <dbReference type="SAM" id="Phobius"/>
    </source>
</evidence>
<sequence>MRRVTFVLLHALVIVLVLCSLFTGLRFSLLTQDWLMFISPLLPQGDLYPWHLASGSILSVLAAGYLLLSLWRPYRSNPDLYHLWVNRLGYVVIVCLICSGWFLWAGQFVGVMQPMHFYSLWLLLLYLVIHGWIYFIQHGKHILSALLPKRLEKQGLSLLAGVCITGFLLFTATRHSTEPLQVAHLGPDEFIEIDGKGNEPHWMRAPVYTIETHGGANFDDGRSTIHVQALANQYESYFLIRWTDPSQSTHHLPLLKTQNGWKVQQDGFYRFDERTFYEDKLAVMLSPSCISGADSTTYLGKRPLQGKPPNWHGKGFHASMDGGIRDLWHWKAVRTNDMYLADDNFFGPPAKVQQGQRRYSAGYQPDGKESGAYVMNWQWYTPNAVVPKRLPDPKNADLSVLPWFGSAPYLSKNDKYPPGSTLSSILYRSNRFEGDRADVRARGLWDKGMWTLELVRKHETGSVHDVALKNGTCMWFSAFDHAQVAHTRHIRPAVLRYSL</sequence>
<evidence type="ECO:0000259" key="7">
    <source>
        <dbReference type="SMART" id="SM00887"/>
    </source>
</evidence>
<dbReference type="EMBL" id="JXYA01000016">
    <property type="protein sequence ID" value="KJZ10277.1"/>
    <property type="molecule type" value="Genomic_DNA"/>
</dbReference>
<name>A0A0F4QUI7_9GAMM</name>
<evidence type="ECO:0000256" key="4">
    <source>
        <dbReference type="ARBA" id="ARBA00022982"/>
    </source>
</evidence>
<protein>
    <recommendedName>
        <fullName evidence="7">Cytochrome c-552/DMSO reductase-like haem-binding domain-containing protein</fullName>
    </recommendedName>
</protein>
<keyword evidence="6" id="KW-0472">Membrane</keyword>
<organism evidence="8 9">
    <name type="scientific">Pseudoalteromonas rubra</name>
    <dbReference type="NCBI Taxonomy" id="43658"/>
    <lineage>
        <taxon>Bacteria</taxon>
        <taxon>Pseudomonadati</taxon>
        <taxon>Pseudomonadota</taxon>
        <taxon>Gammaproteobacteria</taxon>
        <taxon>Alteromonadales</taxon>
        <taxon>Pseudoalteromonadaceae</taxon>
        <taxon>Pseudoalteromonas</taxon>
    </lineage>
</organism>
<dbReference type="Proteomes" id="UP000033452">
    <property type="component" value="Unassembled WGS sequence"/>
</dbReference>
<evidence type="ECO:0000256" key="3">
    <source>
        <dbReference type="ARBA" id="ARBA00022723"/>
    </source>
</evidence>
<keyword evidence="3" id="KW-0479">Metal-binding</keyword>
<dbReference type="CDD" id="cd09625">
    <property type="entry name" value="DOMON_like_cytochrome"/>
    <property type="match status" value="1"/>
</dbReference>
<feature type="transmembrane region" description="Helical" evidence="6">
    <location>
        <begin position="88"/>
        <end position="109"/>
    </location>
</feature>
<keyword evidence="4" id="KW-0249">Electron transport</keyword>
<keyword evidence="6" id="KW-1133">Transmembrane helix</keyword>
<evidence type="ECO:0000256" key="2">
    <source>
        <dbReference type="ARBA" id="ARBA00022617"/>
    </source>
</evidence>
<dbReference type="GO" id="GO:0020037">
    <property type="term" value="F:heme binding"/>
    <property type="evidence" value="ECO:0007669"/>
    <property type="project" value="InterPro"/>
</dbReference>
<dbReference type="SUPFAM" id="SSF81342">
    <property type="entry name" value="Transmembrane di-heme cytochromes"/>
    <property type="match status" value="1"/>
</dbReference>
<dbReference type="RefSeq" id="WP_046004553.1">
    <property type="nucleotide sequence ID" value="NZ_JXYA01000016.1"/>
</dbReference>
<dbReference type="AlphaFoldDB" id="A0A0F4QUI7"/>
<reference evidence="8 9" key="1">
    <citation type="journal article" date="2015" name="BMC Genomics">
        <title>Genome mining reveals unlocked bioactive potential of marine Gram-negative bacteria.</title>
        <authorList>
            <person name="Machado H."/>
            <person name="Sonnenschein E.C."/>
            <person name="Melchiorsen J."/>
            <person name="Gram L."/>
        </authorList>
    </citation>
    <scope>NUCLEOTIDE SEQUENCE [LARGE SCALE GENOMIC DNA]</scope>
    <source>
        <strain evidence="8 9">S2471</strain>
    </source>
</reference>
<keyword evidence="5" id="KW-0408">Iron</keyword>
<dbReference type="GO" id="GO:0046872">
    <property type="term" value="F:metal ion binding"/>
    <property type="evidence" value="ECO:0007669"/>
    <property type="project" value="UniProtKB-KW"/>
</dbReference>
<dbReference type="InterPro" id="IPR019020">
    <property type="entry name" value="Cyt-c552/DMSO_Rdtase_haem-bd"/>
</dbReference>
<dbReference type="GO" id="GO:0016020">
    <property type="term" value="C:membrane"/>
    <property type="evidence" value="ECO:0007669"/>
    <property type="project" value="InterPro"/>
</dbReference>
<feature type="transmembrane region" description="Helical" evidence="6">
    <location>
        <begin position="115"/>
        <end position="135"/>
    </location>
</feature>
<dbReference type="SMART" id="SM00887">
    <property type="entry name" value="EB_dh"/>
    <property type="match status" value="1"/>
</dbReference>
<evidence type="ECO:0000256" key="1">
    <source>
        <dbReference type="ARBA" id="ARBA00022448"/>
    </source>
</evidence>
<feature type="transmembrane region" description="Helical" evidence="6">
    <location>
        <begin position="156"/>
        <end position="173"/>
    </location>
</feature>
<dbReference type="PATRIC" id="fig|43658.5.peg.1828"/>
<accession>A0A0F4QUI7</accession>
<feature type="transmembrane region" description="Helical" evidence="6">
    <location>
        <begin position="48"/>
        <end position="68"/>
    </location>
</feature>
<dbReference type="Gene3D" id="2.60.40.1190">
    <property type="match status" value="1"/>
</dbReference>
<keyword evidence="1" id="KW-0813">Transport</keyword>
<gene>
    <name evidence="8" type="ORF">TW77_08670</name>
</gene>
<comment type="caution">
    <text evidence="8">The sequence shown here is derived from an EMBL/GenBank/DDBJ whole genome shotgun (WGS) entry which is preliminary data.</text>
</comment>
<proteinExistence type="predicted"/>
<evidence type="ECO:0000256" key="5">
    <source>
        <dbReference type="ARBA" id="ARBA00023004"/>
    </source>
</evidence>
<evidence type="ECO:0000313" key="8">
    <source>
        <dbReference type="EMBL" id="KJZ10277.1"/>
    </source>
</evidence>
<evidence type="ECO:0000313" key="9">
    <source>
        <dbReference type="Proteomes" id="UP000033452"/>
    </source>
</evidence>
<keyword evidence="6" id="KW-0812">Transmembrane</keyword>
<keyword evidence="9" id="KW-1185">Reference proteome</keyword>